<dbReference type="OMA" id="CTPYELT"/>
<evidence type="ECO:0000256" key="3">
    <source>
        <dbReference type="SAM" id="MobiDB-lite"/>
    </source>
</evidence>
<dbReference type="InterPro" id="IPR002931">
    <property type="entry name" value="Transglutaminase-like"/>
</dbReference>
<keyword evidence="6" id="KW-1185">Reference proteome</keyword>
<accession>S9X3J6</accession>
<dbReference type="PANTHER" id="PTHR46333:SF2">
    <property type="entry name" value="CYTOKINESIS PROTEIN 3"/>
    <property type="match status" value="1"/>
</dbReference>
<dbReference type="InterPro" id="IPR036028">
    <property type="entry name" value="SH3-like_dom_sf"/>
</dbReference>
<dbReference type="eggNOG" id="KOG4575">
    <property type="taxonomic scope" value="Eukaryota"/>
</dbReference>
<dbReference type="AlphaFoldDB" id="S9X3J6"/>
<dbReference type="RefSeq" id="XP_013023063.1">
    <property type="nucleotide sequence ID" value="XM_013167609.1"/>
</dbReference>
<dbReference type="STRING" id="653667.S9X3J6"/>
<dbReference type="GO" id="GO:1902404">
    <property type="term" value="P:mitotic actomyosin contractile ring contraction"/>
    <property type="evidence" value="ECO:0007669"/>
    <property type="project" value="EnsemblFungi"/>
</dbReference>
<dbReference type="GeneID" id="25034434"/>
<dbReference type="OrthoDB" id="6129702at2759"/>
<dbReference type="Gene3D" id="3.10.620.30">
    <property type="match status" value="1"/>
</dbReference>
<dbReference type="FunFam" id="2.30.30.40:FF:000168">
    <property type="entry name" value="SH3 domain protein (Cyk3)"/>
    <property type="match status" value="1"/>
</dbReference>
<dbReference type="PROSITE" id="PS50002">
    <property type="entry name" value="SH3"/>
    <property type="match status" value="1"/>
</dbReference>
<evidence type="ECO:0000313" key="6">
    <source>
        <dbReference type="Proteomes" id="UP000015464"/>
    </source>
</evidence>
<feature type="compositionally biased region" description="Polar residues" evidence="3">
    <location>
        <begin position="235"/>
        <end position="245"/>
    </location>
</feature>
<name>S9X3J6_SCHCR</name>
<evidence type="ECO:0000256" key="2">
    <source>
        <dbReference type="PROSITE-ProRule" id="PRU00192"/>
    </source>
</evidence>
<dbReference type="EMBL" id="KE546990">
    <property type="protein sequence ID" value="EPY51677.1"/>
    <property type="molecule type" value="Genomic_DNA"/>
</dbReference>
<dbReference type="InterPro" id="IPR052557">
    <property type="entry name" value="CAP/Cytokinesis_protein"/>
</dbReference>
<proteinExistence type="predicted"/>
<protein>
    <submittedName>
        <fullName evidence="5">Cytokinesis protein Cyk3</fullName>
    </submittedName>
</protein>
<feature type="compositionally biased region" description="Polar residues" evidence="3">
    <location>
        <begin position="197"/>
        <end position="216"/>
    </location>
</feature>
<dbReference type="Gene3D" id="2.30.30.40">
    <property type="entry name" value="SH3 Domains"/>
    <property type="match status" value="1"/>
</dbReference>
<dbReference type="SMART" id="SM00460">
    <property type="entry name" value="TGc"/>
    <property type="match status" value="1"/>
</dbReference>
<sequence>MSIPKQLPCMVRALYAWPGEREGDLSFEGGNLIECQSLGDGKWWIGRHINTNTQGIFPSNFVQVLNISTSRPNSSYSKRSSVSSRLSLDEPDSPLTSSGPELSAKNLKATSPNIIQKLKDSSLSPKKEDHGSFLKSFSRPSSVFSRRSRASSIHSRGSESIQSKRSANTQDVSRTSPSPIRSAMENVIESLNAMGGKSTNRSGTPSSNRMDTNTDLELNGRSKESPLPPVHGKSKPSQPVASSIPDQKKADRLTPDTSSFSNRAPLHRRFQSTPAPILRPISTLLPLTQTESSASQLTNPHLEIKRPSTAQSFRKKSSGFLKKTFQKILNRGSSTKRIPSSSFQSQPSSATLSPSAHQKTVRPASPQTMAAVHEDLHRTITYTQFDLNKKREKTFNDLSMPVYKPLEELENTFGNVLADGEPVKFSAGMDVHKMNFGAIDKKTRSFISQRIHLDPKEFAKDYLVHGIESPLHQLRAVYIYVSENVSYTNHPPNGKSHRSAHDVLLSGKGTPFEVSLLVKEMLQGLGMWCEIIEGYLKSSDDIYYTRDIKVNHAWNVITFNDEVRLMDASFASPTHPQQVLKSSVANNFYFLMKPNECLYTHIPENPDQQFIMPDLPMPIVMALPWVSSVYFDLGLRLRGYETSILHLSDYQFLQIDMEAPKEIECVAEVDNYSTPPSTPDFSKSHKHVLVQSFWEKKNLRVVRIKAMMPLNSKFAVLRIYAGRTGVASPAKSIPHPMAVSIPFAHHGKNKSFEFLSRYPIPQCPNVDLYISSPQCGILRAGVKYDFYVTAFSSNETEALSTRLAIQTPTGNILRLHEEFSNGRITRSILSSVINETGEYRALILAEKIGRWVVYATWKGV</sequence>
<feature type="compositionally biased region" description="Basic and acidic residues" evidence="3">
    <location>
        <begin position="117"/>
        <end position="132"/>
    </location>
</feature>
<evidence type="ECO:0000259" key="4">
    <source>
        <dbReference type="PROSITE" id="PS50002"/>
    </source>
</evidence>
<dbReference type="GO" id="GO:0000935">
    <property type="term" value="C:division septum"/>
    <property type="evidence" value="ECO:0007669"/>
    <property type="project" value="EnsemblFungi"/>
</dbReference>
<gene>
    <name evidence="5" type="ORF">SPOG_00102</name>
</gene>
<dbReference type="Pfam" id="PF01841">
    <property type="entry name" value="Transglut_core"/>
    <property type="match status" value="1"/>
</dbReference>
<dbReference type="Pfam" id="PF24584">
    <property type="entry name" value="Ig_CYK3_C"/>
    <property type="match status" value="1"/>
</dbReference>
<evidence type="ECO:0000313" key="5">
    <source>
        <dbReference type="EMBL" id="EPY51677.1"/>
    </source>
</evidence>
<feature type="region of interest" description="Disordered" evidence="3">
    <location>
        <begin position="290"/>
        <end position="316"/>
    </location>
</feature>
<dbReference type="Pfam" id="PF00018">
    <property type="entry name" value="SH3_1"/>
    <property type="match status" value="1"/>
</dbReference>
<feature type="domain" description="SH3" evidence="4">
    <location>
        <begin position="6"/>
        <end position="67"/>
    </location>
</feature>
<feature type="compositionally biased region" description="Low complexity" evidence="3">
    <location>
        <begin position="70"/>
        <end position="86"/>
    </location>
</feature>
<dbReference type="GO" id="GO:0140472">
    <property type="term" value="C:cell cortex of non-growing cell tip"/>
    <property type="evidence" value="ECO:0007669"/>
    <property type="project" value="EnsemblFungi"/>
</dbReference>
<dbReference type="InterPro" id="IPR038765">
    <property type="entry name" value="Papain-like_cys_pep_sf"/>
</dbReference>
<feature type="region of interest" description="Disordered" evidence="3">
    <location>
        <begin position="70"/>
        <end position="181"/>
    </location>
</feature>
<dbReference type="SMART" id="SM00326">
    <property type="entry name" value="SH3"/>
    <property type="match status" value="1"/>
</dbReference>
<dbReference type="GO" id="GO:0120105">
    <property type="term" value="C:mitotic actomyosin contractile ring, intermediate layer"/>
    <property type="evidence" value="ECO:0007669"/>
    <property type="project" value="EnsemblFungi"/>
</dbReference>
<feature type="compositionally biased region" description="Polar residues" evidence="3">
    <location>
        <begin position="164"/>
        <end position="179"/>
    </location>
</feature>
<feature type="region of interest" description="Disordered" evidence="3">
    <location>
        <begin position="331"/>
        <end position="364"/>
    </location>
</feature>
<dbReference type="GO" id="GO:0140278">
    <property type="term" value="P:mitotic division septum assembly"/>
    <property type="evidence" value="ECO:0007669"/>
    <property type="project" value="EnsemblFungi"/>
</dbReference>
<feature type="compositionally biased region" description="Low complexity" evidence="3">
    <location>
        <begin position="339"/>
        <end position="349"/>
    </location>
</feature>
<dbReference type="PANTHER" id="PTHR46333">
    <property type="entry name" value="CYTOKINESIS PROTEIN 3"/>
    <property type="match status" value="1"/>
</dbReference>
<keyword evidence="1 2" id="KW-0728">SH3 domain</keyword>
<organism evidence="5 6">
    <name type="scientific">Schizosaccharomyces cryophilus (strain OY26 / ATCC MYA-4695 / CBS 11777 / NBRC 106824 / NRRL Y48691)</name>
    <name type="common">Fission yeast</name>
    <dbReference type="NCBI Taxonomy" id="653667"/>
    <lineage>
        <taxon>Eukaryota</taxon>
        <taxon>Fungi</taxon>
        <taxon>Dikarya</taxon>
        <taxon>Ascomycota</taxon>
        <taxon>Taphrinomycotina</taxon>
        <taxon>Schizosaccharomycetes</taxon>
        <taxon>Schizosaccharomycetales</taxon>
        <taxon>Schizosaccharomycetaceae</taxon>
        <taxon>Schizosaccharomyces</taxon>
    </lineage>
</organism>
<dbReference type="Proteomes" id="UP000015464">
    <property type="component" value="Unassembled WGS sequence"/>
</dbReference>
<feature type="compositionally biased region" description="Low complexity" evidence="3">
    <location>
        <begin position="136"/>
        <end position="163"/>
    </location>
</feature>
<evidence type="ECO:0000256" key="1">
    <source>
        <dbReference type="ARBA" id="ARBA00022443"/>
    </source>
</evidence>
<dbReference type="SUPFAM" id="SSF50044">
    <property type="entry name" value="SH3-domain"/>
    <property type="match status" value="1"/>
</dbReference>
<dbReference type="SUPFAM" id="SSF54001">
    <property type="entry name" value="Cysteine proteinases"/>
    <property type="match status" value="1"/>
</dbReference>
<dbReference type="InterPro" id="IPR001452">
    <property type="entry name" value="SH3_domain"/>
</dbReference>
<dbReference type="InterPro" id="IPR056409">
    <property type="entry name" value="Ig_CYK3_C"/>
</dbReference>
<reference evidence="5 6" key="1">
    <citation type="journal article" date="2011" name="Science">
        <title>Comparative functional genomics of the fission yeasts.</title>
        <authorList>
            <person name="Rhind N."/>
            <person name="Chen Z."/>
            <person name="Yassour M."/>
            <person name="Thompson D.A."/>
            <person name="Haas B.J."/>
            <person name="Habib N."/>
            <person name="Wapinski I."/>
            <person name="Roy S."/>
            <person name="Lin M.F."/>
            <person name="Heiman D.I."/>
            <person name="Young S.K."/>
            <person name="Furuya K."/>
            <person name="Guo Y."/>
            <person name="Pidoux A."/>
            <person name="Chen H.M."/>
            <person name="Robbertse B."/>
            <person name="Goldberg J.M."/>
            <person name="Aoki K."/>
            <person name="Bayne E.H."/>
            <person name="Berlin A.M."/>
            <person name="Desjardins C.A."/>
            <person name="Dobbs E."/>
            <person name="Dukaj L."/>
            <person name="Fan L."/>
            <person name="FitzGerald M.G."/>
            <person name="French C."/>
            <person name="Gujja S."/>
            <person name="Hansen K."/>
            <person name="Keifenheim D."/>
            <person name="Levin J.Z."/>
            <person name="Mosher R.A."/>
            <person name="Mueller C.A."/>
            <person name="Pfiffner J."/>
            <person name="Priest M."/>
            <person name="Russ C."/>
            <person name="Smialowska A."/>
            <person name="Swoboda P."/>
            <person name="Sykes S.M."/>
            <person name="Vaughn M."/>
            <person name="Vengrova S."/>
            <person name="Yoder R."/>
            <person name="Zeng Q."/>
            <person name="Allshire R."/>
            <person name="Baulcombe D."/>
            <person name="Birren B.W."/>
            <person name="Brown W."/>
            <person name="Ekwall K."/>
            <person name="Kellis M."/>
            <person name="Leatherwood J."/>
            <person name="Levin H."/>
            <person name="Margalit H."/>
            <person name="Martienssen R."/>
            <person name="Nieduszynski C.A."/>
            <person name="Spatafora J.W."/>
            <person name="Friedman N."/>
            <person name="Dalgaard J.Z."/>
            <person name="Baumann P."/>
            <person name="Niki H."/>
            <person name="Regev A."/>
            <person name="Nusbaum C."/>
        </authorList>
    </citation>
    <scope>NUCLEOTIDE SEQUENCE [LARGE SCALE GENOMIC DNA]</scope>
    <source>
        <strain evidence="6">OY26 / ATCC MYA-4695 / CBS 11777 / NBRC 106824 / NRRL Y48691</strain>
    </source>
</reference>
<dbReference type="HOGENOM" id="CLU_008674_1_0_1"/>
<feature type="compositionally biased region" description="Polar residues" evidence="3">
    <location>
        <begin position="290"/>
        <end position="299"/>
    </location>
</feature>
<feature type="region of interest" description="Disordered" evidence="3">
    <location>
        <begin position="194"/>
        <end position="277"/>
    </location>
</feature>